<accession>A0A9P3HGP6</accession>
<protein>
    <submittedName>
        <fullName evidence="2">Uncharacterized protein</fullName>
    </submittedName>
</protein>
<feature type="compositionally biased region" description="Polar residues" evidence="1">
    <location>
        <begin position="61"/>
        <end position="71"/>
    </location>
</feature>
<comment type="caution">
    <text evidence="2">The sequence shown here is derived from an EMBL/GenBank/DDBJ whole genome shotgun (WGS) entry which is preliminary data.</text>
</comment>
<reference evidence="2" key="1">
    <citation type="submission" date="2021-11" db="EMBL/GenBank/DDBJ databases">
        <authorList>
            <person name="Herlambang A."/>
            <person name="Guo Y."/>
            <person name="Takashima Y."/>
            <person name="Nishizawa T."/>
        </authorList>
    </citation>
    <scope>NUCLEOTIDE SEQUENCE</scope>
    <source>
        <strain evidence="2">E1425</strain>
    </source>
</reference>
<dbReference type="Proteomes" id="UP000827284">
    <property type="component" value="Unassembled WGS sequence"/>
</dbReference>
<gene>
    <name evidence="2" type="ORF">EMPS_08788</name>
</gene>
<name>A0A9P3HGP6_9FUNG</name>
<reference evidence="2" key="2">
    <citation type="journal article" date="2022" name="Microbiol. Resour. Announc.">
        <title>Whole-Genome Sequence of Entomortierella parvispora E1425, a Mucoromycotan Fungus Associated with Burkholderiaceae-Related Endosymbiotic Bacteria.</title>
        <authorList>
            <person name="Herlambang A."/>
            <person name="Guo Y."/>
            <person name="Takashima Y."/>
            <person name="Narisawa K."/>
            <person name="Ohta H."/>
            <person name="Nishizawa T."/>
        </authorList>
    </citation>
    <scope>NUCLEOTIDE SEQUENCE</scope>
    <source>
        <strain evidence="2">E1425</strain>
    </source>
</reference>
<dbReference type="EMBL" id="BQFW01000012">
    <property type="protein sequence ID" value="GJJ76429.1"/>
    <property type="molecule type" value="Genomic_DNA"/>
</dbReference>
<feature type="region of interest" description="Disordered" evidence="1">
    <location>
        <begin position="1"/>
        <end position="20"/>
    </location>
</feature>
<feature type="region of interest" description="Disordered" evidence="1">
    <location>
        <begin position="40"/>
        <end position="78"/>
    </location>
</feature>
<dbReference type="OrthoDB" id="2441510at2759"/>
<sequence length="99" mass="11134">MDMHSFQYPPRPIPSDGHKPSRYYFHNLDQDHIIANKGLGFQKEGMPPSQIPPMPCSPSSTNAMTGMTPMTSYEEVPTPQPAIPVYGLEILDRSKYLVK</sequence>
<evidence type="ECO:0000256" key="1">
    <source>
        <dbReference type="SAM" id="MobiDB-lite"/>
    </source>
</evidence>
<organism evidence="2 3">
    <name type="scientific">Entomortierella parvispora</name>
    <dbReference type="NCBI Taxonomy" id="205924"/>
    <lineage>
        <taxon>Eukaryota</taxon>
        <taxon>Fungi</taxon>
        <taxon>Fungi incertae sedis</taxon>
        <taxon>Mucoromycota</taxon>
        <taxon>Mortierellomycotina</taxon>
        <taxon>Mortierellomycetes</taxon>
        <taxon>Mortierellales</taxon>
        <taxon>Mortierellaceae</taxon>
        <taxon>Entomortierella</taxon>
    </lineage>
</organism>
<proteinExistence type="predicted"/>
<evidence type="ECO:0000313" key="2">
    <source>
        <dbReference type="EMBL" id="GJJ76429.1"/>
    </source>
</evidence>
<keyword evidence="3" id="KW-1185">Reference proteome</keyword>
<dbReference type="AlphaFoldDB" id="A0A9P3HGP6"/>
<evidence type="ECO:0000313" key="3">
    <source>
        <dbReference type="Proteomes" id="UP000827284"/>
    </source>
</evidence>